<dbReference type="AlphaFoldDB" id="A0AAV0D8L3"/>
<protein>
    <submittedName>
        <fullName evidence="2">Uncharacterized protein</fullName>
    </submittedName>
</protein>
<gene>
    <name evidence="2" type="ORF">CEPIT_LOCUS12202</name>
</gene>
<evidence type="ECO:0000256" key="1">
    <source>
        <dbReference type="SAM" id="MobiDB-lite"/>
    </source>
</evidence>
<name>A0AAV0D8L3_9ASTE</name>
<keyword evidence="3" id="KW-1185">Reference proteome</keyword>
<dbReference type="EMBL" id="CAMAPF010000074">
    <property type="protein sequence ID" value="CAH9092713.1"/>
    <property type="molecule type" value="Genomic_DNA"/>
</dbReference>
<reference evidence="2" key="1">
    <citation type="submission" date="2022-07" db="EMBL/GenBank/DDBJ databases">
        <authorList>
            <person name="Macas J."/>
            <person name="Novak P."/>
            <person name="Neumann P."/>
        </authorList>
    </citation>
    <scope>NUCLEOTIDE SEQUENCE</scope>
</reference>
<evidence type="ECO:0000313" key="2">
    <source>
        <dbReference type="EMBL" id="CAH9092713.1"/>
    </source>
</evidence>
<accession>A0AAV0D8L3</accession>
<evidence type="ECO:0000313" key="3">
    <source>
        <dbReference type="Proteomes" id="UP001152523"/>
    </source>
</evidence>
<proteinExistence type="predicted"/>
<dbReference type="Proteomes" id="UP001152523">
    <property type="component" value="Unassembled WGS sequence"/>
</dbReference>
<comment type="caution">
    <text evidence="2">The sequence shown here is derived from an EMBL/GenBank/DDBJ whole genome shotgun (WGS) entry which is preliminary data.</text>
</comment>
<feature type="region of interest" description="Disordered" evidence="1">
    <location>
        <begin position="1"/>
        <end position="22"/>
    </location>
</feature>
<sequence length="139" mass="15104">MKKRQGGGAPRTSPPTIRTGPVNEMIPLEVADQTSSPFPMASKIGMLPLEVDRQTSCPFLVAGKTGALDLFCYFYLKNSCLAIFHFGSKFSNAIKLGYRDAGLSNLTGPRRLVNSMSHPSVTLSYCISLSLVTLFINNN</sequence>
<feature type="non-terminal residue" evidence="2">
    <location>
        <position position="139"/>
    </location>
</feature>
<organism evidence="2 3">
    <name type="scientific">Cuscuta epithymum</name>
    <dbReference type="NCBI Taxonomy" id="186058"/>
    <lineage>
        <taxon>Eukaryota</taxon>
        <taxon>Viridiplantae</taxon>
        <taxon>Streptophyta</taxon>
        <taxon>Embryophyta</taxon>
        <taxon>Tracheophyta</taxon>
        <taxon>Spermatophyta</taxon>
        <taxon>Magnoliopsida</taxon>
        <taxon>eudicotyledons</taxon>
        <taxon>Gunneridae</taxon>
        <taxon>Pentapetalae</taxon>
        <taxon>asterids</taxon>
        <taxon>lamiids</taxon>
        <taxon>Solanales</taxon>
        <taxon>Convolvulaceae</taxon>
        <taxon>Cuscuteae</taxon>
        <taxon>Cuscuta</taxon>
        <taxon>Cuscuta subgen. Cuscuta</taxon>
    </lineage>
</organism>